<dbReference type="AlphaFoldDB" id="A0A0L0EUQ1"/>
<feature type="domain" description="WYL" evidence="1">
    <location>
        <begin position="119"/>
        <end position="185"/>
    </location>
</feature>
<accession>A0A0L0EUQ1</accession>
<protein>
    <submittedName>
        <fullName evidence="4">Uncharacterized protein</fullName>
    </submittedName>
</protein>
<comment type="caution">
    <text evidence="4">The sequence shown here is derived from an EMBL/GenBank/DDBJ whole genome shotgun (WGS) entry which is preliminary data.</text>
</comment>
<dbReference type="PIRSF" id="PIRSF015558">
    <property type="entry name" value="Txn_reg_DeoR_prd"/>
    <property type="match status" value="1"/>
</dbReference>
<dbReference type="InterPro" id="IPR059019">
    <property type="entry name" value="WHD_CapW"/>
</dbReference>
<evidence type="ECO:0000259" key="2">
    <source>
        <dbReference type="Pfam" id="PF26107"/>
    </source>
</evidence>
<dbReference type="InterPro" id="IPR051534">
    <property type="entry name" value="CBASS_pafABC_assoc_protein"/>
</dbReference>
<dbReference type="PANTHER" id="PTHR34580:SF3">
    <property type="entry name" value="PROTEIN PAFB"/>
    <property type="match status" value="1"/>
</dbReference>
<dbReference type="Proteomes" id="UP000036850">
    <property type="component" value="Unassembled WGS sequence"/>
</dbReference>
<sequence length="287" mass="32833">MNKHLEEIAPQVKERLSFIDFHVFLLGRIGRKDLSDRFGISAPAATRDFRLYNEIAPHNLIYKPSERAYLKADSFSLLTTPSVDKCLSTLSFGFGDFEAVDSPLGICESSILGSPNLDTLASITRAIHNKQPIGIQYYSTTTGKSSKCIIPHTLVNTGMRWHCRAWDREKQRFSDFVINRIIDITNSDFSKAQTHELKAEDEAWNTKVTLILTPHPRLAEKTKPIELDYNMSSGQIKIESRLATASYLLIGWDIDYTEHLSEKREEYRLALKNRHEIHEKFGSQLFL</sequence>
<dbReference type="InterPro" id="IPR016634">
    <property type="entry name" value="CapW-like"/>
</dbReference>
<dbReference type="InterPro" id="IPR059020">
    <property type="entry name" value="CapW_CTD"/>
</dbReference>
<dbReference type="Pfam" id="PF13280">
    <property type="entry name" value="WYL"/>
    <property type="match status" value="1"/>
</dbReference>
<reference evidence="5" key="1">
    <citation type="submission" date="2015-07" db="EMBL/GenBank/DDBJ databases">
        <title>Draft genome sequence of a Pseudoalteromonas rubra strain, OCN096, isolated from Kaneohe Bay, Oahu, Hawaii.</title>
        <authorList>
            <person name="Beurmann S."/>
            <person name="Ushijima B."/>
            <person name="Belcaid M."/>
            <person name="Callahan S.M."/>
            <person name="Aeby G.S."/>
        </authorList>
    </citation>
    <scope>NUCLEOTIDE SEQUENCE [LARGE SCALE GENOMIC DNA]</scope>
    <source>
        <strain evidence="5">OCN096</strain>
    </source>
</reference>
<evidence type="ECO:0000259" key="3">
    <source>
        <dbReference type="Pfam" id="PF26109"/>
    </source>
</evidence>
<feature type="domain" description="DNA-binding transcriptional repressor CapW C-terminal dimerisation" evidence="2">
    <location>
        <begin position="208"/>
        <end position="277"/>
    </location>
</feature>
<organism evidence="4 5">
    <name type="scientific">Pseudoalteromonas rubra</name>
    <dbReference type="NCBI Taxonomy" id="43658"/>
    <lineage>
        <taxon>Bacteria</taxon>
        <taxon>Pseudomonadati</taxon>
        <taxon>Pseudomonadota</taxon>
        <taxon>Gammaproteobacteria</taxon>
        <taxon>Alteromonadales</taxon>
        <taxon>Pseudoalteromonadaceae</taxon>
        <taxon>Pseudoalteromonas</taxon>
    </lineage>
</organism>
<dbReference type="EMBL" id="LFZX01000034">
    <property type="protein sequence ID" value="KNC68146.1"/>
    <property type="molecule type" value="Genomic_DNA"/>
</dbReference>
<dbReference type="InterPro" id="IPR026881">
    <property type="entry name" value="WYL_dom"/>
</dbReference>
<gene>
    <name evidence="4" type="ORF">AC626_06515</name>
</gene>
<dbReference type="PANTHER" id="PTHR34580">
    <property type="match status" value="1"/>
</dbReference>
<proteinExistence type="predicted"/>
<feature type="domain" description="DNA-binding transcriptional repressor CapW winged helix-turn-helix" evidence="3">
    <location>
        <begin position="12"/>
        <end position="91"/>
    </location>
</feature>
<evidence type="ECO:0000259" key="1">
    <source>
        <dbReference type="Pfam" id="PF13280"/>
    </source>
</evidence>
<dbReference type="Pfam" id="PF26109">
    <property type="entry name" value="WHD_BrxR"/>
    <property type="match status" value="1"/>
</dbReference>
<dbReference type="PROSITE" id="PS52050">
    <property type="entry name" value="WYL"/>
    <property type="match status" value="1"/>
</dbReference>
<evidence type="ECO:0000313" key="4">
    <source>
        <dbReference type="EMBL" id="KNC68146.1"/>
    </source>
</evidence>
<evidence type="ECO:0000313" key="5">
    <source>
        <dbReference type="Proteomes" id="UP000036850"/>
    </source>
</evidence>
<dbReference type="Pfam" id="PF26107">
    <property type="entry name" value="BrxR_CTD"/>
    <property type="match status" value="1"/>
</dbReference>
<dbReference type="PATRIC" id="fig|43658.6.peg.1470"/>
<name>A0A0L0EUQ1_9GAMM</name>